<comment type="caution">
    <text evidence="13">The sequence shown here is derived from an EMBL/GenBank/DDBJ whole genome shotgun (WGS) entry which is preliminary data.</text>
</comment>
<feature type="domain" description="Porin" evidence="12">
    <location>
        <begin position="12"/>
        <end position="339"/>
    </location>
</feature>
<evidence type="ECO:0000256" key="4">
    <source>
        <dbReference type="ARBA" id="ARBA00022452"/>
    </source>
</evidence>
<dbReference type="CDD" id="cd00342">
    <property type="entry name" value="gram_neg_porins"/>
    <property type="match status" value="1"/>
</dbReference>
<reference evidence="13" key="1">
    <citation type="submission" date="2023-06" db="EMBL/GenBank/DDBJ databases">
        <authorList>
            <person name="Jiang Y."/>
            <person name="Liu Q."/>
        </authorList>
    </citation>
    <scope>NUCLEOTIDE SEQUENCE</scope>
    <source>
        <strain evidence="13">CGMCC 1.12090</strain>
    </source>
</reference>
<keyword evidence="5" id="KW-0812">Transmembrane</keyword>
<dbReference type="InterPro" id="IPR023614">
    <property type="entry name" value="Porin_dom_sf"/>
</dbReference>
<dbReference type="InterPro" id="IPR050298">
    <property type="entry name" value="Gram-neg_bact_OMP"/>
</dbReference>
<evidence type="ECO:0000256" key="6">
    <source>
        <dbReference type="ARBA" id="ARBA00022729"/>
    </source>
</evidence>
<keyword evidence="3" id="KW-0813">Transport</keyword>
<evidence type="ECO:0000256" key="9">
    <source>
        <dbReference type="ARBA" id="ARBA00023136"/>
    </source>
</evidence>
<protein>
    <submittedName>
        <fullName evidence="13">Porin</fullName>
    </submittedName>
</protein>
<keyword evidence="8" id="KW-0626">Porin</keyword>
<gene>
    <name evidence="13" type="ORF">Q2T77_26265</name>
</gene>
<keyword evidence="7" id="KW-0406">Ion transport</keyword>
<evidence type="ECO:0000256" key="3">
    <source>
        <dbReference type="ARBA" id="ARBA00022448"/>
    </source>
</evidence>
<accession>A0ABT8SA44</accession>
<keyword evidence="4" id="KW-1134">Transmembrane beta strand</keyword>
<keyword evidence="6 11" id="KW-0732">Signal</keyword>
<name>A0ABT8SA44_9BURK</name>
<evidence type="ECO:0000256" key="10">
    <source>
        <dbReference type="ARBA" id="ARBA00023237"/>
    </source>
</evidence>
<evidence type="ECO:0000256" key="11">
    <source>
        <dbReference type="SAM" id="SignalP"/>
    </source>
</evidence>
<dbReference type="RefSeq" id="WP_301813626.1">
    <property type="nucleotide sequence ID" value="NZ_JAUJZH010000022.1"/>
</dbReference>
<evidence type="ECO:0000256" key="1">
    <source>
        <dbReference type="ARBA" id="ARBA00004571"/>
    </source>
</evidence>
<dbReference type="PANTHER" id="PTHR34501:SF9">
    <property type="entry name" value="MAJOR OUTER MEMBRANE PROTEIN P.IA"/>
    <property type="match status" value="1"/>
</dbReference>
<evidence type="ECO:0000256" key="7">
    <source>
        <dbReference type="ARBA" id="ARBA00023065"/>
    </source>
</evidence>
<proteinExistence type="predicted"/>
<sequence length="367" mass="37911">MKRASLAAIAGSALCASGAAFAQASQVQGPVTGSSVTLFGVADAAVAYGSGSIATKTQLISSGNSASRIGFRGIEDLGGGLGAGFWLESGVSLDTGTGVAGNTNNQASGATSADALSFNRRSTVSLIDLWGELRLGRDFTAHYRNRTDVDPFDNNGVGTIQPQAGSIAGPTSTRASNMLGYFLPPGLGGLFGEVQYFMGENQKHTPAADDGTGLSGRVGWRSGPFGIAVATARTDYQQTATNGDIRSTNVGASYDFQIVEVSAGYYRDKVESFQPVTATGYAVGFIVPVGIDQIKFAWSRYGTDAIGDPAARKLSLGYVYSFSKRSVAYATYSHLSNSGGSAVGLNGSITAPDRSSNGYDLGLRHSF</sequence>
<evidence type="ECO:0000259" key="12">
    <source>
        <dbReference type="Pfam" id="PF13609"/>
    </source>
</evidence>
<evidence type="ECO:0000313" key="14">
    <source>
        <dbReference type="Proteomes" id="UP001169027"/>
    </source>
</evidence>
<dbReference type="EMBL" id="JAUKVY010000022">
    <property type="protein sequence ID" value="MDO1535794.1"/>
    <property type="molecule type" value="Genomic_DNA"/>
</dbReference>
<dbReference type="Pfam" id="PF13609">
    <property type="entry name" value="Porin_4"/>
    <property type="match status" value="1"/>
</dbReference>
<feature type="signal peptide" evidence="11">
    <location>
        <begin position="1"/>
        <end position="22"/>
    </location>
</feature>
<evidence type="ECO:0000256" key="8">
    <source>
        <dbReference type="ARBA" id="ARBA00023114"/>
    </source>
</evidence>
<keyword evidence="10" id="KW-0998">Cell outer membrane</keyword>
<evidence type="ECO:0000256" key="5">
    <source>
        <dbReference type="ARBA" id="ARBA00022692"/>
    </source>
</evidence>
<comment type="subcellular location">
    <subcellularLocation>
        <location evidence="1">Cell outer membrane</location>
        <topology evidence="1">Multi-pass membrane protein</topology>
    </subcellularLocation>
</comment>
<keyword evidence="9" id="KW-0472">Membrane</keyword>
<keyword evidence="14" id="KW-1185">Reference proteome</keyword>
<feature type="chain" id="PRO_5047492846" evidence="11">
    <location>
        <begin position="23"/>
        <end position="367"/>
    </location>
</feature>
<dbReference type="PANTHER" id="PTHR34501">
    <property type="entry name" value="PROTEIN YDDL-RELATED"/>
    <property type="match status" value="1"/>
</dbReference>
<evidence type="ECO:0000313" key="13">
    <source>
        <dbReference type="EMBL" id="MDO1535794.1"/>
    </source>
</evidence>
<dbReference type="Gene3D" id="2.40.160.10">
    <property type="entry name" value="Porin"/>
    <property type="match status" value="1"/>
</dbReference>
<dbReference type="SUPFAM" id="SSF56935">
    <property type="entry name" value="Porins"/>
    <property type="match status" value="1"/>
</dbReference>
<organism evidence="13 14">
    <name type="scientific">Variovorax ginsengisoli</name>
    <dbReference type="NCBI Taxonomy" id="363844"/>
    <lineage>
        <taxon>Bacteria</taxon>
        <taxon>Pseudomonadati</taxon>
        <taxon>Pseudomonadota</taxon>
        <taxon>Betaproteobacteria</taxon>
        <taxon>Burkholderiales</taxon>
        <taxon>Comamonadaceae</taxon>
        <taxon>Variovorax</taxon>
    </lineage>
</organism>
<evidence type="ECO:0000256" key="2">
    <source>
        <dbReference type="ARBA" id="ARBA00011233"/>
    </source>
</evidence>
<dbReference type="Proteomes" id="UP001169027">
    <property type="component" value="Unassembled WGS sequence"/>
</dbReference>
<comment type="subunit">
    <text evidence="2">Homotrimer.</text>
</comment>
<dbReference type="InterPro" id="IPR033900">
    <property type="entry name" value="Gram_neg_porin_domain"/>
</dbReference>